<dbReference type="OrthoDB" id="958757at2"/>
<name>A0A4R5DVC3_9BACT</name>
<comment type="subunit">
    <text evidence="1">Homodimer.</text>
</comment>
<gene>
    <name evidence="3" type="ORF">E0F88_05805</name>
</gene>
<keyword evidence="4" id="KW-1185">Reference proteome</keyword>
<evidence type="ECO:0000256" key="1">
    <source>
        <dbReference type="ARBA" id="ARBA00011738"/>
    </source>
</evidence>
<evidence type="ECO:0000313" key="4">
    <source>
        <dbReference type="Proteomes" id="UP000294850"/>
    </source>
</evidence>
<dbReference type="PANTHER" id="PTHR33178">
    <property type="match status" value="1"/>
</dbReference>
<dbReference type="PROSITE" id="PS51502">
    <property type="entry name" value="S_R_A_B_BARREL"/>
    <property type="match status" value="1"/>
</dbReference>
<dbReference type="Proteomes" id="UP000294850">
    <property type="component" value="Unassembled WGS sequence"/>
</dbReference>
<dbReference type="PANTHER" id="PTHR33178:SF10">
    <property type="entry name" value="STRESS-RESPONSE A_B BARREL DOMAIN-CONTAINING PROTEIN"/>
    <property type="match status" value="1"/>
</dbReference>
<organism evidence="3 4">
    <name type="scientific">Dyadobacter psychrotolerans</name>
    <dbReference type="NCBI Taxonomy" id="2541721"/>
    <lineage>
        <taxon>Bacteria</taxon>
        <taxon>Pseudomonadati</taxon>
        <taxon>Bacteroidota</taxon>
        <taxon>Cytophagia</taxon>
        <taxon>Cytophagales</taxon>
        <taxon>Spirosomataceae</taxon>
        <taxon>Dyadobacter</taxon>
    </lineage>
</organism>
<dbReference type="Pfam" id="PF07876">
    <property type="entry name" value="Dabb"/>
    <property type="match status" value="1"/>
</dbReference>
<dbReference type="InterPro" id="IPR013097">
    <property type="entry name" value="Dabb"/>
</dbReference>
<dbReference type="InterPro" id="IPR044662">
    <property type="entry name" value="HS1/DABB1-like"/>
</dbReference>
<dbReference type="SUPFAM" id="SSF54909">
    <property type="entry name" value="Dimeric alpha+beta barrel"/>
    <property type="match status" value="1"/>
</dbReference>
<proteinExistence type="predicted"/>
<feature type="domain" description="Stress-response A/B barrel" evidence="2">
    <location>
        <begin position="16"/>
        <end position="110"/>
    </location>
</feature>
<evidence type="ECO:0000313" key="3">
    <source>
        <dbReference type="EMBL" id="TDE17787.1"/>
    </source>
</evidence>
<dbReference type="Gene3D" id="3.30.70.100">
    <property type="match status" value="1"/>
</dbReference>
<dbReference type="InterPro" id="IPR011008">
    <property type="entry name" value="Dimeric_a/b-barrel"/>
</dbReference>
<reference evidence="3 4" key="1">
    <citation type="submission" date="2019-03" db="EMBL/GenBank/DDBJ databases">
        <title>Dyadobacter AR-3-6 sp. nov., isolated from arctic soil.</title>
        <authorList>
            <person name="Chaudhary D.K."/>
        </authorList>
    </citation>
    <scope>NUCLEOTIDE SEQUENCE [LARGE SCALE GENOMIC DNA]</scope>
    <source>
        <strain evidence="3 4">AR-3-6</strain>
    </source>
</reference>
<evidence type="ECO:0000259" key="2">
    <source>
        <dbReference type="PROSITE" id="PS51502"/>
    </source>
</evidence>
<dbReference type="AlphaFoldDB" id="A0A4R5DVC3"/>
<dbReference type="SMART" id="SM00886">
    <property type="entry name" value="Dabb"/>
    <property type="match status" value="1"/>
</dbReference>
<comment type="caution">
    <text evidence="3">The sequence shown here is derived from an EMBL/GenBank/DDBJ whole genome shotgun (WGS) entry which is preliminary data.</text>
</comment>
<sequence>MLVIYGAYVPHKAAETQRVVCIKFKAGTTPEDIEKHMRDFASLKNNVKDVVAYSAGRVEKNNEADGQFDVIHYLTFRTKEGAQQYVANADRKAFIKGNEANWDKVLELNSSIEK</sequence>
<dbReference type="EMBL" id="SMFL01000002">
    <property type="protein sequence ID" value="TDE17787.1"/>
    <property type="molecule type" value="Genomic_DNA"/>
</dbReference>
<protein>
    <recommendedName>
        <fullName evidence="2">Stress-response A/B barrel domain-containing protein</fullName>
    </recommendedName>
</protein>
<accession>A0A4R5DVC3</accession>